<evidence type="ECO:0000259" key="2">
    <source>
        <dbReference type="Pfam" id="PF11867"/>
    </source>
</evidence>
<sequence>PMQGHNLMQAIARVNRVYKDKPGGLIVDYIGIGYFLKYALSKYSSQQSRGNTGIPIEEVLEVMQTYYEIVSDMFFGFNYSVFYNGSPLQRLQLLPAAMEHILQLKGGDGKKRFLDNLAALNKAFSLATPHEEALAIRDDLAFFQAVRAGFVKVTTPPGRRKEDIDHAIRQLISRAVISDEVINIFEAAGLPNPEISILSEKFLKEVEGLEHKNLAVELLNKLLNDQIKSRAKKNLVQSRSFAELLQKAIIKYQNRTIEAA</sequence>
<dbReference type="AlphaFoldDB" id="X1HY69"/>
<dbReference type="PANTHER" id="PTHR30195">
    <property type="entry name" value="TYPE I SITE-SPECIFIC DEOXYRIBONUCLEASE PROTEIN SUBUNIT M AND R"/>
    <property type="match status" value="1"/>
</dbReference>
<feature type="non-terminal residue" evidence="3">
    <location>
        <position position="260"/>
    </location>
</feature>
<feature type="non-terminal residue" evidence="3">
    <location>
        <position position="1"/>
    </location>
</feature>
<dbReference type="Pfam" id="PF11867">
    <property type="entry name" value="T1RH-like_C"/>
    <property type="match status" value="1"/>
</dbReference>
<keyword evidence="1" id="KW-0680">Restriction system</keyword>
<evidence type="ECO:0000313" key="3">
    <source>
        <dbReference type="EMBL" id="GAH61990.1"/>
    </source>
</evidence>
<feature type="domain" description="Type I restriction enzyme HindI endonuclease subunit-like C-terminal" evidence="2">
    <location>
        <begin position="47"/>
        <end position="260"/>
    </location>
</feature>
<dbReference type="InterPro" id="IPR051268">
    <property type="entry name" value="Type-I_R_enzyme_R_subunit"/>
</dbReference>
<name>X1HY69_9ZZZZ</name>
<reference evidence="3" key="1">
    <citation type="journal article" date="2014" name="Front. Microbiol.">
        <title>High frequency of phylogenetically diverse reductive dehalogenase-homologous genes in deep subseafloor sedimentary metagenomes.</title>
        <authorList>
            <person name="Kawai M."/>
            <person name="Futagami T."/>
            <person name="Toyoda A."/>
            <person name="Takaki Y."/>
            <person name="Nishi S."/>
            <person name="Hori S."/>
            <person name="Arai W."/>
            <person name="Tsubouchi T."/>
            <person name="Morono Y."/>
            <person name="Uchiyama I."/>
            <person name="Ito T."/>
            <person name="Fujiyama A."/>
            <person name="Inagaki F."/>
            <person name="Takami H."/>
        </authorList>
    </citation>
    <scope>NUCLEOTIDE SEQUENCE</scope>
    <source>
        <strain evidence="3">Expedition CK06-06</strain>
    </source>
</reference>
<accession>X1HY69</accession>
<dbReference type="EMBL" id="BARU01032806">
    <property type="protein sequence ID" value="GAH61990.1"/>
    <property type="molecule type" value="Genomic_DNA"/>
</dbReference>
<dbReference type="GO" id="GO:0009307">
    <property type="term" value="P:DNA restriction-modification system"/>
    <property type="evidence" value="ECO:0007669"/>
    <property type="project" value="UniProtKB-KW"/>
</dbReference>
<organism evidence="3">
    <name type="scientific">marine sediment metagenome</name>
    <dbReference type="NCBI Taxonomy" id="412755"/>
    <lineage>
        <taxon>unclassified sequences</taxon>
        <taxon>metagenomes</taxon>
        <taxon>ecological metagenomes</taxon>
    </lineage>
</organism>
<proteinExistence type="predicted"/>
<protein>
    <recommendedName>
        <fullName evidence="2">Type I restriction enzyme HindI endonuclease subunit-like C-terminal domain-containing protein</fullName>
    </recommendedName>
</protein>
<comment type="caution">
    <text evidence="3">The sequence shown here is derived from an EMBL/GenBank/DDBJ whole genome shotgun (WGS) entry which is preliminary data.</text>
</comment>
<gene>
    <name evidence="3" type="ORF">S03H2_51687</name>
</gene>
<dbReference type="InterPro" id="IPR027417">
    <property type="entry name" value="P-loop_NTPase"/>
</dbReference>
<evidence type="ECO:0000256" key="1">
    <source>
        <dbReference type="ARBA" id="ARBA00022747"/>
    </source>
</evidence>
<dbReference type="InterPro" id="IPR021810">
    <property type="entry name" value="T1RH-like_C"/>
</dbReference>
<dbReference type="PANTHER" id="PTHR30195:SF15">
    <property type="entry name" value="TYPE I RESTRICTION ENZYME HINDI ENDONUCLEASE SUBUNIT"/>
    <property type="match status" value="1"/>
</dbReference>
<dbReference type="Gene3D" id="3.40.50.300">
    <property type="entry name" value="P-loop containing nucleotide triphosphate hydrolases"/>
    <property type="match status" value="1"/>
</dbReference>